<dbReference type="SUPFAM" id="SSF53927">
    <property type="entry name" value="Cytidine deaminase-like"/>
    <property type="match status" value="1"/>
</dbReference>
<dbReference type="InterPro" id="IPR016192">
    <property type="entry name" value="APOBEC/CMP_deaminase_Zn-bd"/>
</dbReference>
<dbReference type="GO" id="GO:0016787">
    <property type="term" value="F:hydrolase activity"/>
    <property type="evidence" value="ECO:0007669"/>
    <property type="project" value="InterPro"/>
</dbReference>
<keyword evidence="2" id="KW-0862">Zinc</keyword>
<organism evidence="4 5">
    <name type="scientific">Aminithiophilus ramosus</name>
    <dbReference type="NCBI Taxonomy" id="3029084"/>
    <lineage>
        <taxon>Bacteria</taxon>
        <taxon>Thermotogati</taxon>
        <taxon>Synergistota</taxon>
        <taxon>Synergistia</taxon>
        <taxon>Synergistales</taxon>
        <taxon>Aminithiophilaceae</taxon>
        <taxon>Aminithiophilus</taxon>
    </lineage>
</organism>
<dbReference type="Gene3D" id="3.40.140.10">
    <property type="entry name" value="Cytidine Deaminase, domain 2"/>
    <property type="match status" value="1"/>
</dbReference>
<dbReference type="InterPro" id="IPR016193">
    <property type="entry name" value="Cytidine_deaminase-like"/>
</dbReference>
<accession>A0A9Q7EXL9</accession>
<protein>
    <submittedName>
        <fullName evidence="4">Nucleoside deaminase</fullName>
    </submittedName>
</protein>
<name>A0A9Q7EXL9_9BACT</name>
<evidence type="ECO:0000256" key="2">
    <source>
        <dbReference type="ARBA" id="ARBA00022833"/>
    </source>
</evidence>
<dbReference type="AlphaFoldDB" id="A0A9Q7EXL9"/>
<evidence type="ECO:0000256" key="1">
    <source>
        <dbReference type="ARBA" id="ARBA00022723"/>
    </source>
</evidence>
<dbReference type="PROSITE" id="PS51747">
    <property type="entry name" value="CYT_DCMP_DEAMINASES_2"/>
    <property type="match status" value="1"/>
</dbReference>
<proteinExistence type="predicted"/>
<dbReference type="EMBL" id="CP072943">
    <property type="protein sequence ID" value="QTX32605.1"/>
    <property type="molecule type" value="Genomic_DNA"/>
</dbReference>
<evidence type="ECO:0000259" key="3">
    <source>
        <dbReference type="PROSITE" id="PS51747"/>
    </source>
</evidence>
<keyword evidence="1" id="KW-0479">Metal-binding</keyword>
<evidence type="ECO:0000313" key="5">
    <source>
        <dbReference type="Proteomes" id="UP000671879"/>
    </source>
</evidence>
<dbReference type="GO" id="GO:0008270">
    <property type="term" value="F:zinc ion binding"/>
    <property type="evidence" value="ECO:0007669"/>
    <property type="project" value="InterPro"/>
</dbReference>
<dbReference type="Pfam" id="PF00383">
    <property type="entry name" value="dCMP_cyt_deam_1"/>
    <property type="match status" value="1"/>
</dbReference>
<dbReference type="RefSeq" id="WP_274373853.1">
    <property type="nucleotide sequence ID" value="NZ_CP072943.1"/>
</dbReference>
<feature type="domain" description="CMP/dCMP-type deaminase" evidence="3">
    <location>
        <begin position="23"/>
        <end position="138"/>
    </location>
</feature>
<dbReference type="InterPro" id="IPR002125">
    <property type="entry name" value="CMP_dCMP_dom"/>
</dbReference>
<keyword evidence="5" id="KW-1185">Reference proteome</keyword>
<sequence length="192" mass="21979">METEKIRTLTAREVNLMLDVIEEEILPLTEVLVRQGHNLFGGAVLDAVTLRTLVVGSNRRGENPVFHGEIDTIMRFFEMPHRPKAEETVFLATHEPCSMCLSALAWSGFREVWYLFDYSETAQDFHMADDLKMLESLFGTTTPNGRNAYFNLRSLREALADLDERDKIEERIARIKELYRELPVDLGEGGAE</sequence>
<dbReference type="KEGG" id="aram:KAR29_01290"/>
<dbReference type="Proteomes" id="UP000671879">
    <property type="component" value="Chromosome"/>
</dbReference>
<gene>
    <name evidence="4" type="ORF">KAR29_01290</name>
</gene>
<dbReference type="PROSITE" id="PS00903">
    <property type="entry name" value="CYT_DCMP_DEAMINASES_1"/>
    <property type="match status" value="1"/>
</dbReference>
<evidence type="ECO:0000313" key="4">
    <source>
        <dbReference type="EMBL" id="QTX32605.1"/>
    </source>
</evidence>
<reference evidence="5" key="1">
    <citation type="submission" date="2021-04" db="EMBL/GenBank/DDBJ databases">
        <title>A novel Synergistetes isolate from a pyrite-forming mixed culture.</title>
        <authorList>
            <person name="Bunk B."/>
            <person name="Sproer C."/>
            <person name="Spring S."/>
            <person name="Pester M."/>
        </authorList>
    </citation>
    <scope>NUCLEOTIDE SEQUENCE [LARGE SCALE GENOMIC DNA]</scope>
    <source>
        <strain evidence="5">J.5.4.2-T.3.5.2</strain>
    </source>
</reference>